<sequence>MTAYSWAGWRVLCIMADEAAREAKWDDIYKKWFYLSLKIHIRYESYSVHAVSEASQRWSG</sequence>
<accession>A0ABW1ILK7</accession>
<proteinExistence type="predicted"/>
<keyword evidence="2" id="KW-1185">Reference proteome</keyword>
<evidence type="ECO:0000313" key="1">
    <source>
        <dbReference type="EMBL" id="MFC5985915.1"/>
    </source>
</evidence>
<name>A0ABW1ILK7_9BACL</name>
<reference evidence="2" key="1">
    <citation type="journal article" date="2019" name="Int. J. Syst. Evol. Microbiol.">
        <title>The Global Catalogue of Microorganisms (GCM) 10K type strain sequencing project: providing services to taxonomists for standard genome sequencing and annotation.</title>
        <authorList>
            <consortium name="The Broad Institute Genomics Platform"/>
            <consortium name="The Broad Institute Genome Sequencing Center for Infectious Disease"/>
            <person name="Wu L."/>
            <person name="Ma J."/>
        </authorList>
    </citation>
    <scope>NUCLEOTIDE SEQUENCE [LARGE SCALE GENOMIC DNA]</scope>
    <source>
        <strain evidence="2">CCM 8749</strain>
    </source>
</reference>
<dbReference type="RefSeq" id="WP_379893211.1">
    <property type="nucleotide sequence ID" value="NZ_CBCSCT010000019.1"/>
</dbReference>
<dbReference type="EMBL" id="JBHSQV010000034">
    <property type="protein sequence ID" value="MFC5985915.1"/>
    <property type="molecule type" value="Genomic_DNA"/>
</dbReference>
<dbReference type="Proteomes" id="UP001596250">
    <property type="component" value="Unassembled WGS sequence"/>
</dbReference>
<comment type="caution">
    <text evidence="1">The sequence shown here is derived from an EMBL/GenBank/DDBJ whole genome shotgun (WGS) entry which is preliminary data.</text>
</comment>
<gene>
    <name evidence="1" type="ORF">ACFPXP_05650</name>
</gene>
<protein>
    <submittedName>
        <fullName evidence="1">Uncharacterized protein</fullName>
    </submittedName>
</protein>
<organism evidence="1 2">
    <name type="scientific">Marinicrinis lubricantis</name>
    <dbReference type="NCBI Taxonomy" id="2086470"/>
    <lineage>
        <taxon>Bacteria</taxon>
        <taxon>Bacillati</taxon>
        <taxon>Bacillota</taxon>
        <taxon>Bacilli</taxon>
        <taxon>Bacillales</taxon>
        <taxon>Paenibacillaceae</taxon>
    </lineage>
</organism>
<evidence type="ECO:0000313" key="2">
    <source>
        <dbReference type="Proteomes" id="UP001596250"/>
    </source>
</evidence>